<protein>
    <recommendedName>
        <fullName evidence="3">PhiE125 gp8 family phage protein</fullName>
    </recommendedName>
</protein>
<dbReference type="NCBIfam" id="TIGR02215">
    <property type="entry name" value="phage_chp_gp8"/>
    <property type="match status" value="1"/>
</dbReference>
<keyword evidence="2" id="KW-1185">Reference proteome</keyword>
<gene>
    <name evidence="1" type="ORF">J7S20_15390</name>
</gene>
<accession>A0A8T4IH54</accession>
<evidence type="ECO:0008006" key="3">
    <source>
        <dbReference type="Google" id="ProtNLM"/>
    </source>
</evidence>
<reference evidence="1" key="1">
    <citation type="submission" date="2021-04" db="EMBL/GenBank/DDBJ databases">
        <title>Ouciella asimina sp. nov., isolated from the surface seawater in the hydrothermal field of Okinawa Trough.</title>
        <authorList>
            <person name="Shuang W."/>
        </authorList>
    </citation>
    <scope>NUCLEOTIDE SEQUENCE</scope>
    <source>
        <strain evidence="1">LXI357</strain>
    </source>
</reference>
<dbReference type="InterPro" id="IPR011738">
    <property type="entry name" value="Phage_CHP"/>
</dbReference>
<dbReference type="RefSeq" id="WP_284055147.1">
    <property type="nucleotide sequence ID" value="NZ_JAGRQC010000005.1"/>
</dbReference>
<name>A0A8T4IH54_9SPHN</name>
<sequence>MGLRPARGGAVVLDDADRAAALGELREWLRSSGDSDAVLATLVETALGLGEAFLGMALIARDFRDVIPVSGAWSALDMMPVTTIGEVQGLPADGAAFVLTASSYAIDIDGNGIGWVRVMQPGSAGRVSVAYQAGVASDWASLPEPVRQGVVMLAAHLRQAADGVGATPPAAVTALWRPYRRMRLNHAVRA</sequence>
<proteinExistence type="predicted"/>
<dbReference type="Gene3D" id="1.10.3230.30">
    <property type="entry name" value="Phage gp6-like head-tail connector protein"/>
    <property type="match status" value="1"/>
</dbReference>
<evidence type="ECO:0000313" key="1">
    <source>
        <dbReference type="EMBL" id="MBR0553890.1"/>
    </source>
</evidence>
<dbReference type="CDD" id="cd08054">
    <property type="entry name" value="gp6"/>
    <property type="match status" value="1"/>
</dbReference>
<dbReference type="EMBL" id="JAGRQC010000005">
    <property type="protein sequence ID" value="MBR0553890.1"/>
    <property type="molecule type" value="Genomic_DNA"/>
</dbReference>
<evidence type="ECO:0000313" key="2">
    <source>
        <dbReference type="Proteomes" id="UP000676996"/>
    </source>
</evidence>
<dbReference type="Proteomes" id="UP000676996">
    <property type="component" value="Unassembled WGS sequence"/>
</dbReference>
<organism evidence="1 2">
    <name type="scientific">Stakelama marina</name>
    <dbReference type="NCBI Taxonomy" id="2826939"/>
    <lineage>
        <taxon>Bacteria</taxon>
        <taxon>Pseudomonadati</taxon>
        <taxon>Pseudomonadota</taxon>
        <taxon>Alphaproteobacteria</taxon>
        <taxon>Sphingomonadales</taxon>
        <taxon>Sphingomonadaceae</taxon>
        <taxon>Stakelama</taxon>
    </lineage>
</organism>
<dbReference type="AlphaFoldDB" id="A0A8T4IH54"/>
<comment type="caution">
    <text evidence="1">The sequence shown here is derived from an EMBL/GenBank/DDBJ whole genome shotgun (WGS) entry which is preliminary data.</text>
</comment>